<keyword evidence="4" id="KW-1185">Reference proteome</keyword>
<dbReference type="EMBL" id="JADGIZ020000013">
    <property type="protein sequence ID" value="KAL2917054.1"/>
    <property type="molecule type" value="Genomic_DNA"/>
</dbReference>
<evidence type="ECO:0000313" key="4">
    <source>
        <dbReference type="Proteomes" id="UP001527925"/>
    </source>
</evidence>
<feature type="region of interest" description="Disordered" evidence="1">
    <location>
        <begin position="865"/>
        <end position="886"/>
    </location>
</feature>
<feature type="compositionally biased region" description="Low complexity" evidence="1">
    <location>
        <begin position="126"/>
        <end position="150"/>
    </location>
</feature>
<feature type="compositionally biased region" description="Low complexity" evidence="1">
    <location>
        <begin position="871"/>
        <end position="882"/>
    </location>
</feature>
<name>A0ABR4NC38_9FUNG</name>
<reference evidence="3 4" key="1">
    <citation type="submission" date="2023-09" db="EMBL/GenBank/DDBJ databases">
        <title>Pangenome analysis of Batrachochytrium dendrobatidis and related Chytrids.</title>
        <authorList>
            <person name="Yacoub M.N."/>
            <person name="Stajich J.E."/>
            <person name="James T.Y."/>
        </authorList>
    </citation>
    <scope>NUCLEOTIDE SEQUENCE [LARGE SCALE GENOMIC DNA]</scope>
    <source>
        <strain evidence="3 4">JEL0888</strain>
    </source>
</reference>
<feature type="region of interest" description="Disordered" evidence="1">
    <location>
        <begin position="818"/>
        <end position="850"/>
    </location>
</feature>
<feature type="compositionally biased region" description="Low complexity" evidence="1">
    <location>
        <begin position="818"/>
        <end position="827"/>
    </location>
</feature>
<feature type="compositionally biased region" description="Low complexity" evidence="1">
    <location>
        <begin position="170"/>
        <end position="180"/>
    </location>
</feature>
<accession>A0ABR4NC38</accession>
<gene>
    <name evidence="3" type="ORF">HK105_203486</name>
</gene>
<dbReference type="SMART" id="SM00367">
    <property type="entry name" value="LRR_CC"/>
    <property type="match status" value="4"/>
</dbReference>
<dbReference type="PANTHER" id="PTHR13318">
    <property type="entry name" value="PARTNER OF PAIRED, ISOFORM B-RELATED"/>
    <property type="match status" value="1"/>
</dbReference>
<dbReference type="Proteomes" id="UP001527925">
    <property type="component" value="Unassembled WGS sequence"/>
</dbReference>
<dbReference type="Pfam" id="PF12937">
    <property type="entry name" value="F-box-like"/>
    <property type="match status" value="1"/>
</dbReference>
<dbReference type="PANTHER" id="PTHR13318:SF190">
    <property type="entry name" value="PARTNER OF PAIRED, ISOFORM B"/>
    <property type="match status" value="1"/>
</dbReference>
<protein>
    <recommendedName>
        <fullName evidence="2">F-box domain-containing protein</fullName>
    </recommendedName>
</protein>
<comment type="caution">
    <text evidence="3">The sequence shown here is derived from an EMBL/GenBank/DDBJ whole genome shotgun (WGS) entry which is preliminary data.</text>
</comment>
<feature type="region of interest" description="Disordered" evidence="1">
    <location>
        <begin position="20"/>
        <end position="216"/>
    </location>
</feature>
<dbReference type="Gene3D" id="1.20.1280.50">
    <property type="match status" value="1"/>
</dbReference>
<evidence type="ECO:0000313" key="3">
    <source>
        <dbReference type="EMBL" id="KAL2917054.1"/>
    </source>
</evidence>
<evidence type="ECO:0000256" key="1">
    <source>
        <dbReference type="SAM" id="MobiDB-lite"/>
    </source>
</evidence>
<proteinExistence type="predicted"/>
<feature type="domain" description="F-box" evidence="2">
    <location>
        <begin position="219"/>
        <end position="276"/>
    </location>
</feature>
<feature type="compositionally biased region" description="Low complexity" evidence="1">
    <location>
        <begin position="188"/>
        <end position="211"/>
    </location>
</feature>
<dbReference type="SUPFAM" id="SSF81383">
    <property type="entry name" value="F-box domain"/>
    <property type="match status" value="1"/>
</dbReference>
<feature type="compositionally biased region" description="Low complexity" evidence="1">
    <location>
        <begin position="61"/>
        <end position="73"/>
    </location>
</feature>
<evidence type="ECO:0000259" key="2">
    <source>
        <dbReference type="Pfam" id="PF12937"/>
    </source>
</evidence>
<dbReference type="SUPFAM" id="SSF52047">
    <property type="entry name" value="RNI-like"/>
    <property type="match status" value="1"/>
</dbReference>
<dbReference type="InterPro" id="IPR036047">
    <property type="entry name" value="F-box-like_dom_sf"/>
</dbReference>
<dbReference type="InterPro" id="IPR006553">
    <property type="entry name" value="Leu-rich_rpt_Cys-con_subtyp"/>
</dbReference>
<sequence>MIFGDVLELTRSLAANIGALGGARPLPQPQTSNPSHAPASALQDSYTDSDSDSDDGGGSQGSASSDLGAGAADQETGAGLAAQPLHHSHGSHHYGQAHGSVRQNPNSHRKRALAVEADHPDSDALAMSSSRSAQAPAAAAAEGSPGQDAAPTAPAGQSQGGDAAGPLSRSQQSSADSPAAAQPPAPGVQPAGSSSAAPATAATSSAAAATTNPRRRRIRLPEELLLRILQYVSTTQPTPSETAPRKLLRHPLHAASLVSRTWNRLTNDILWRCVLIEDNSIIQFVSSVLESARFDAQRKAAAGLVSAAEASEIADMVDRRLETVREFKQLDPPPMPENNHEYTGVATSHFSLAPLDELEIRRLQNMAVIAFYSPSNMPALREVFTRRRLDVDRRRRQRMTEQVVFRPFGNGVLVRKLDMPSWGHRAALIELILEFLPNWTSVAFMHPPHGDEYIPTLMPSLVNRMRRVLSRMDTIAVEDVDEDAWIPLVHAIADNCPNVRHLNLEAIPEKDPYASELGLTYLFENVPKLECLRLDGIPIGNHRFAQYGGDIDIFTLPHYCQNLRAITLDYCDVTMGTFKVLWDECPNLEFFGMAGLTEFPESDSGLVEKPSLRTLRFVDCSVNDALIEQVARNAPNLEILRVVFDDRDMLSTTDIADLMTDATLYSIARHCRNLRVLAISACQGMTVEGFQAVLGTNPVRTLDFHKTVETDVGIITDEFLRRLTISVDNVRVINFFGQEYLSDAALIDFISSGHASSLESICLSATNISGAFLMKLLDGHTPMLERISIADCKNITLTDLLAFLQAVAPQSTAGIKIAAPDSSAADDSATDDMDTSTGEQDSAMVWRPPSPALESVSRSAALAEIPEQRGQQEQQQQQQQEQPSLGSLPLRHLKTIYVMHEVPGPDGTNAPLEHRLVRNTDTWFTDERLDIFSLWANVVRSTGCSA</sequence>
<dbReference type="Gene3D" id="3.80.10.10">
    <property type="entry name" value="Ribonuclease Inhibitor"/>
    <property type="match status" value="2"/>
</dbReference>
<dbReference type="InterPro" id="IPR001810">
    <property type="entry name" value="F-box_dom"/>
</dbReference>
<organism evidence="3 4">
    <name type="scientific">Polyrhizophydium stewartii</name>
    <dbReference type="NCBI Taxonomy" id="2732419"/>
    <lineage>
        <taxon>Eukaryota</taxon>
        <taxon>Fungi</taxon>
        <taxon>Fungi incertae sedis</taxon>
        <taxon>Chytridiomycota</taxon>
        <taxon>Chytridiomycota incertae sedis</taxon>
        <taxon>Chytridiomycetes</taxon>
        <taxon>Rhizophydiales</taxon>
        <taxon>Rhizophydiales incertae sedis</taxon>
        <taxon>Polyrhizophydium</taxon>
    </lineage>
</organism>
<dbReference type="InterPro" id="IPR032675">
    <property type="entry name" value="LRR_dom_sf"/>
</dbReference>